<keyword evidence="1" id="KW-0321">Glycogen metabolism</keyword>
<sequence length="96" mass="11167">IYRILGKTVVCYPIIFDLSDFYMSQDVLLLIDDIKNALQFIKQYWKMHGHPLFLVLIREDNIRGSRFNPILDMLAAFKNGVVGGVKLHVDRLQVVF</sequence>
<dbReference type="UniPathway" id="UPA00163"/>
<dbReference type="GO" id="GO:0005964">
    <property type="term" value="C:phosphorylase kinase complex"/>
    <property type="evidence" value="ECO:0007669"/>
    <property type="project" value="TreeGrafter"/>
</dbReference>
<evidence type="ECO:0000256" key="1">
    <source>
        <dbReference type="RuleBase" id="RU364123"/>
    </source>
</evidence>
<name>A0A4U1EY71_MONMO</name>
<dbReference type="Proteomes" id="UP000308365">
    <property type="component" value="Unassembled WGS sequence"/>
</dbReference>
<keyword evidence="1" id="KW-0112">Calmodulin-binding</keyword>
<dbReference type="InterPro" id="IPR008734">
    <property type="entry name" value="PHK_A/B_su"/>
</dbReference>
<feature type="non-terminal residue" evidence="2">
    <location>
        <position position="1"/>
    </location>
</feature>
<comment type="function">
    <text evidence="1">Phosphorylase b kinase catalyzes the phosphorylation of serine in certain substrates, including troponin I.</text>
</comment>
<evidence type="ECO:0000313" key="2">
    <source>
        <dbReference type="EMBL" id="TKC41724.1"/>
    </source>
</evidence>
<protein>
    <recommendedName>
        <fullName evidence="1">Phosphorylase b kinase regulatory subunit</fullName>
    </recommendedName>
</protein>
<dbReference type="EMBL" id="RWIC01000611">
    <property type="protein sequence ID" value="TKC41724.1"/>
    <property type="molecule type" value="Genomic_DNA"/>
</dbReference>
<keyword evidence="1" id="KW-0636">Prenylation</keyword>
<keyword evidence="1" id="KW-1003">Cell membrane</keyword>
<keyword evidence="1" id="KW-0472">Membrane</keyword>
<evidence type="ECO:0000313" key="3">
    <source>
        <dbReference type="Proteomes" id="UP000308365"/>
    </source>
</evidence>
<comment type="subcellular location">
    <subcellularLocation>
        <location evidence="1">Cell membrane</location>
        <topology evidence="1">Lipid-anchor</topology>
        <orientation evidence="1">Cytoplasmic side</orientation>
    </subcellularLocation>
</comment>
<dbReference type="GO" id="GO:0005516">
    <property type="term" value="F:calmodulin binding"/>
    <property type="evidence" value="ECO:0007669"/>
    <property type="project" value="UniProtKB-KW"/>
</dbReference>
<dbReference type="PANTHER" id="PTHR10749:SF8">
    <property type="entry name" value="PHOSPHORYLASE B KINASE REGULATORY SUBUNIT BETA"/>
    <property type="match status" value="1"/>
</dbReference>
<dbReference type="GO" id="GO:0005886">
    <property type="term" value="C:plasma membrane"/>
    <property type="evidence" value="ECO:0007669"/>
    <property type="project" value="UniProtKB-SubCell"/>
</dbReference>
<reference evidence="3" key="1">
    <citation type="journal article" date="2019" name="IScience">
        <title>Narwhal Genome Reveals Long-Term Low Genetic Diversity despite Current Large Abundance Size.</title>
        <authorList>
            <person name="Westbury M.V."/>
            <person name="Petersen B."/>
            <person name="Garde E."/>
            <person name="Heide-Jorgensen M.P."/>
            <person name="Lorenzen E.D."/>
        </authorList>
    </citation>
    <scope>NUCLEOTIDE SEQUENCE [LARGE SCALE GENOMIC DNA]</scope>
</reference>
<proteinExistence type="inferred from homology"/>
<keyword evidence="1" id="KW-0449">Lipoprotein</keyword>
<dbReference type="GO" id="GO:0005977">
    <property type="term" value="P:glycogen metabolic process"/>
    <property type="evidence" value="ECO:0007669"/>
    <property type="project" value="UniProtKB-UniPathway"/>
</dbReference>
<comment type="subunit">
    <text evidence="1">Hexadecamer of 4 heterotetramers, each composed of alpha, beta, gamma, and delta subunits. Alpha (PHKA1 or PHKA2) and beta (PHKB) are regulatory subunits, gamma (PHKG1 or PHKG2) is the catalytic subunit, and delta is calmodulin.</text>
</comment>
<organism evidence="2 3">
    <name type="scientific">Monodon monoceros</name>
    <name type="common">Narwhal</name>
    <name type="synonym">Ceratodon monodon</name>
    <dbReference type="NCBI Taxonomy" id="40151"/>
    <lineage>
        <taxon>Eukaryota</taxon>
        <taxon>Metazoa</taxon>
        <taxon>Chordata</taxon>
        <taxon>Craniata</taxon>
        <taxon>Vertebrata</taxon>
        <taxon>Euteleostomi</taxon>
        <taxon>Mammalia</taxon>
        <taxon>Eutheria</taxon>
        <taxon>Laurasiatheria</taxon>
        <taxon>Artiodactyla</taxon>
        <taxon>Whippomorpha</taxon>
        <taxon>Cetacea</taxon>
        <taxon>Odontoceti</taxon>
        <taxon>Monodontidae</taxon>
        <taxon>Monodon</taxon>
    </lineage>
</organism>
<comment type="similarity">
    <text evidence="1">Belongs to the phosphorylase b kinase regulatory chain family.</text>
</comment>
<dbReference type="AlphaFoldDB" id="A0A4U1EY71"/>
<accession>A0A4U1EY71</accession>
<gene>
    <name evidence="2" type="ORF">EI555_018877</name>
</gene>
<comment type="caution">
    <text evidence="2">The sequence shown here is derived from an EMBL/GenBank/DDBJ whole genome shotgun (WGS) entry which is preliminary data.</text>
</comment>
<keyword evidence="1" id="KW-0119">Carbohydrate metabolism</keyword>
<dbReference type="PANTHER" id="PTHR10749">
    <property type="entry name" value="PHOSPHORYLASE B KINASE REGULATORY SUBUNIT"/>
    <property type="match status" value="1"/>
</dbReference>
<comment type="pathway">
    <text evidence="1">Glycan biosynthesis; glycogen metabolism.</text>
</comment>